<keyword evidence="3" id="KW-1185">Reference proteome</keyword>
<dbReference type="EMBL" id="CP139960">
    <property type="protein sequence ID" value="WQD36356.1"/>
    <property type="molecule type" value="Genomic_DNA"/>
</dbReference>
<evidence type="ECO:0000313" key="3">
    <source>
        <dbReference type="Proteomes" id="UP001325680"/>
    </source>
</evidence>
<sequence length="170" mass="18494">MKKFLLLTLSLITVVLVNAQDKPAPKSPPATVKAELSTGTVVTINYSQPSVKGRTIGKDLEPLPGQVWRTGANKATVFEVSKDVTVDGKPLAAGKYALFTLVDGDYWTVIFSKKWDQFGAFKYKEADDALRITVKSEKAPAFSEQLNITAGKDGVVTLLWGDNKVSFTVK</sequence>
<proteinExistence type="predicted"/>
<accession>A0ABZ0W2N3</accession>
<feature type="signal peptide" evidence="1">
    <location>
        <begin position="1"/>
        <end position="19"/>
    </location>
</feature>
<gene>
    <name evidence="2" type="ORF">U0035_11840</name>
</gene>
<keyword evidence="1" id="KW-0732">Signal</keyword>
<dbReference type="Pfam" id="PF11138">
    <property type="entry name" value="DUF2911"/>
    <property type="match status" value="1"/>
</dbReference>
<name>A0ABZ0W2N3_9BACT</name>
<feature type="chain" id="PRO_5047550006" evidence="1">
    <location>
        <begin position="20"/>
        <end position="170"/>
    </location>
</feature>
<reference evidence="2 3" key="1">
    <citation type="submission" date="2023-12" db="EMBL/GenBank/DDBJ databases">
        <title>Genome sequencing and assembly of bacterial species from a model synthetic community.</title>
        <authorList>
            <person name="Hogle S.L."/>
        </authorList>
    </citation>
    <scope>NUCLEOTIDE SEQUENCE [LARGE SCALE GENOMIC DNA]</scope>
    <source>
        <strain evidence="2 3">HAMBI_3031</strain>
    </source>
</reference>
<dbReference type="InterPro" id="IPR021314">
    <property type="entry name" value="DUF2911"/>
</dbReference>
<dbReference type="Proteomes" id="UP001325680">
    <property type="component" value="Chromosome"/>
</dbReference>
<evidence type="ECO:0000256" key="1">
    <source>
        <dbReference type="SAM" id="SignalP"/>
    </source>
</evidence>
<evidence type="ECO:0000313" key="2">
    <source>
        <dbReference type="EMBL" id="WQD36356.1"/>
    </source>
</evidence>
<protein>
    <submittedName>
        <fullName evidence="2">DUF2911 domain-containing protein</fullName>
    </submittedName>
</protein>
<dbReference type="RefSeq" id="WP_114790004.1">
    <property type="nucleotide sequence ID" value="NZ_CP139960.1"/>
</dbReference>
<organism evidence="2 3">
    <name type="scientific">Niabella yanshanensis</name>
    <dbReference type="NCBI Taxonomy" id="577386"/>
    <lineage>
        <taxon>Bacteria</taxon>
        <taxon>Pseudomonadati</taxon>
        <taxon>Bacteroidota</taxon>
        <taxon>Chitinophagia</taxon>
        <taxon>Chitinophagales</taxon>
        <taxon>Chitinophagaceae</taxon>
        <taxon>Niabella</taxon>
    </lineage>
</organism>